<dbReference type="AlphaFoldDB" id="A0A1C3YZS2"/>
<keyword evidence="5 8" id="KW-1133">Transmembrane helix</keyword>
<sequence length="467" mass="52258">MVYLIHLETRLCETLELKNSYGRFINRLTSVQLIVLFYTVAAIISTTLLSLPIAHKPDMHWSFIDALFTAVSAISVTGLTVVPTSETFSVTGYFILAFILQFGGIGIMTLGTFIWILFGKRIGLKDRQLIMTDQNRSSFSGLVKLMRQILIIVLAIELIGALILGVYFIGYYPTWEEAFIQGFFASVSATTNAGFDITGTSLIPFANDYFVQTINIILLILGAIGFPVLIELKEWISHKGETPYRFTLFTKLTTLTFFLLIVLGTLFILLFEKNHYFSDKSWHESLFYSLFQSVSTRNGGLATMDVSEFTNPTLMFMSGLMFIGASPSSVGGGIRTTTFAIMILSIYFFAKGRSTIKVFGREVHPEDILRSFIVIATAFFICFSAILAMIYFEPEFSIMEIIFEVMSAFGTTGLSMGITADLSTIGKVIIIALMFIGRIGIFSFLFLIRGKTINEKFHYPKERVIIG</sequence>
<organism evidence="9 10">
    <name type="scientific">[Bacillus] enclensis</name>
    <dbReference type="NCBI Taxonomy" id="1402860"/>
    <lineage>
        <taxon>Bacteria</taxon>
        <taxon>Bacillati</taxon>
        <taxon>Bacillota</taxon>
        <taxon>Bacilli</taxon>
        <taxon>Bacillales</taxon>
        <taxon>Bacillaceae</taxon>
        <taxon>Rossellomorea</taxon>
    </lineage>
</organism>
<keyword evidence="6" id="KW-0406">Ion transport</keyword>
<dbReference type="PANTHER" id="PTHR32024:SF4">
    <property type="entry name" value="KTR SYSTEM POTASSIUM UPTAKE PROTEIN D"/>
    <property type="match status" value="1"/>
</dbReference>
<evidence type="ECO:0000256" key="1">
    <source>
        <dbReference type="ARBA" id="ARBA00004651"/>
    </source>
</evidence>
<feature type="transmembrane region" description="Helical" evidence="8">
    <location>
        <begin position="63"/>
        <end position="82"/>
    </location>
</feature>
<evidence type="ECO:0000256" key="7">
    <source>
        <dbReference type="ARBA" id="ARBA00023136"/>
    </source>
</evidence>
<feature type="transmembrane region" description="Helical" evidence="8">
    <location>
        <begin position="252"/>
        <end position="271"/>
    </location>
</feature>
<protein>
    <submittedName>
        <fullName evidence="9">Potassium uptake protein, TrkH family</fullName>
    </submittedName>
</protein>
<evidence type="ECO:0000256" key="2">
    <source>
        <dbReference type="ARBA" id="ARBA00022448"/>
    </source>
</evidence>
<dbReference type="GO" id="GO:0008324">
    <property type="term" value="F:monoatomic cation transmembrane transporter activity"/>
    <property type="evidence" value="ECO:0007669"/>
    <property type="project" value="InterPro"/>
</dbReference>
<gene>
    <name evidence="9" type="ORF">GA0061094_0300</name>
</gene>
<dbReference type="GO" id="GO:0030001">
    <property type="term" value="P:metal ion transport"/>
    <property type="evidence" value="ECO:0007669"/>
    <property type="project" value="UniProtKB-ARBA"/>
</dbReference>
<dbReference type="PANTHER" id="PTHR32024">
    <property type="entry name" value="TRK SYSTEM POTASSIUM UPTAKE PROTEIN TRKG-RELATED"/>
    <property type="match status" value="1"/>
</dbReference>
<feature type="transmembrane region" description="Helical" evidence="8">
    <location>
        <begin position="428"/>
        <end position="448"/>
    </location>
</feature>
<feature type="transmembrane region" description="Helical" evidence="8">
    <location>
        <begin position="149"/>
        <end position="169"/>
    </location>
</feature>
<feature type="transmembrane region" description="Helical" evidence="8">
    <location>
        <begin position="94"/>
        <end position="118"/>
    </location>
</feature>
<feature type="transmembrane region" description="Helical" evidence="8">
    <location>
        <begin position="209"/>
        <end position="232"/>
    </location>
</feature>
<comment type="subcellular location">
    <subcellularLocation>
        <location evidence="1">Cell membrane</location>
        <topology evidence="1">Multi-pass membrane protein</topology>
    </subcellularLocation>
</comment>
<dbReference type="EMBL" id="FMAU01000001">
    <property type="protein sequence ID" value="SCB75634.1"/>
    <property type="molecule type" value="Genomic_DNA"/>
</dbReference>
<feature type="transmembrane region" description="Helical" evidence="8">
    <location>
        <begin position="31"/>
        <end position="51"/>
    </location>
</feature>
<feature type="transmembrane region" description="Helical" evidence="8">
    <location>
        <begin position="371"/>
        <end position="392"/>
    </location>
</feature>
<dbReference type="GO" id="GO:0005886">
    <property type="term" value="C:plasma membrane"/>
    <property type="evidence" value="ECO:0007669"/>
    <property type="project" value="UniProtKB-SubCell"/>
</dbReference>
<evidence type="ECO:0000256" key="4">
    <source>
        <dbReference type="ARBA" id="ARBA00022692"/>
    </source>
</evidence>
<feature type="transmembrane region" description="Helical" evidence="8">
    <location>
        <begin position="330"/>
        <end position="350"/>
    </location>
</feature>
<dbReference type="Pfam" id="PF02386">
    <property type="entry name" value="TrkH"/>
    <property type="match status" value="1"/>
</dbReference>
<dbReference type="Proteomes" id="UP000181997">
    <property type="component" value="Unassembled WGS sequence"/>
</dbReference>
<evidence type="ECO:0000313" key="10">
    <source>
        <dbReference type="Proteomes" id="UP000181997"/>
    </source>
</evidence>
<accession>A0A1C3YZS2</accession>
<evidence type="ECO:0000256" key="6">
    <source>
        <dbReference type="ARBA" id="ARBA00023065"/>
    </source>
</evidence>
<keyword evidence="4 8" id="KW-0812">Transmembrane</keyword>
<keyword evidence="3" id="KW-1003">Cell membrane</keyword>
<dbReference type="InterPro" id="IPR003445">
    <property type="entry name" value="Cat_transpt"/>
</dbReference>
<proteinExistence type="predicted"/>
<name>A0A1C3YZS2_9BACI</name>
<evidence type="ECO:0000256" key="3">
    <source>
        <dbReference type="ARBA" id="ARBA00022475"/>
    </source>
</evidence>
<evidence type="ECO:0000313" key="9">
    <source>
        <dbReference type="EMBL" id="SCB75634.1"/>
    </source>
</evidence>
<keyword evidence="10" id="KW-1185">Reference proteome</keyword>
<reference evidence="10" key="1">
    <citation type="submission" date="2016-08" db="EMBL/GenBank/DDBJ databases">
        <authorList>
            <person name="Varghese N."/>
            <person name="Submissions Spin"/>
        </authorList>
    </citation>
    <scope>NUCLEOTIDE SEQUENCE [LARGE SCALE GENOMIC DNA]</scope>
    <source>
        <strain evidence="10">SGD-1123</strain>
    </source>
</reference>
<keyword evidence="2" id="KW-0813">Transport</keyword>
<evidence type="ECO:0000256" key="5">
    <source>
        <dbReference type="ARBA" id="ARBA00022989"/>
    </source>
</evidence>
<keyword evidence="7 8" id="KW-0472">Membrane</keyword>
<evidence type="ECO:0000256" key="8">
    <source>
        <dbReference type="SAM" id="Phobius"/>
    </source>
</evidence>